<feature type="transmembrane region" description="Helical" evidence="1">
    <location>
        <begin position="36"/>
        <end position="56"/>
    </location>
</feature>
<protein>
    <submittedName>
        <fullName evidence="2">Leucine-rich repeat-containing 33</fullName>
    </submittedName>
</protein>
<accession>A0A0B0Q1C3</accession>
<keyword evidence="3" id="KW-1185">Reference proteome</keyword>
<proteinExistence type="predicted"/>
<evidence type="ECO:0000313" key="2">
    <source>
        <dbReference type="EMBL" id="KHG30629.1"/>
    </source>
</evidence>
<keyword evidence="1" id="KW-0812">Transmembrane</keyword>
<sequence length="87" mass="9902">MKLCLLHSKPILLTLLPRYSLFVCYMKSVKERLLHGTLIFCTCLVVIPYSPLSVNLKRKPCKWIMPSGLLRKLSQKLNTSGNKPSLS</sequence>
<reference evidence="3" key="1">
    <citation type="submission" date="2014-09" db="EMBL/GenBank/DDBJ databases">
        <authorList>
            <person name="Mudge J."/>
            <person name="Ramaraj T."/>
            <person name="Lindquist I.E."/>
            <person name="Bharti A.K."/>
            <person name="Sundararajan A."/>
            <person name="Cameron C.T."/>
            <person name="Woodward J.E."/>
            <person name="May G.D."/>
            <person name="Brubaker C."/>
            <person name="Broadhvest J."/>
            <person name="Wilkins T.A."/>
        </authorList>
    </citation>
    <scope>NUCLEOTIDE SEQUENCE</scope>
    <source>
        <strain evidence="3">cv. AKA8401</strain>
    </source>
</reference>
<organism evidence="2 3">
    <name type="scientific">Gossypium arboreum</name>
    <name type="common">Tree cotton</name>
    <name type="synonym">Gossypium nanking</name>
    <dbReference type="NCBI Taxonomy" id="29729"/>
    <lineage>
        <taxon>Eukaryota</taxon>
        <taxon>Viridiplantae</taxon>
        <taxon>Streptophyta</taxon>
        <taxon>Embryophyta</taxon>
        <taxon>Tracheophyta</taxon>
        <taxon>Spermatophyta</taxon>
        <taxon>Magnoliopsida</taxon>
        <taxon>eudicotyledons</taxon>
        <taxon>Gunneridae</taxon>
        <taxon>Pentapetalae</taxon>
        <taxon>rosids</taxon>
        <taxon>malvids</taxon>
        <taxon>Malvales</taxon>
        <taxon>Malvaceae</taxon>
        <taxon>Malvoideae</taxon>
        <taxon>Gossypium</taxon>
    </lineage>
</organism>
<gene>
    <name evidence="2" type="ORF">F383_36438</name>
</gene>
<keyword evidence="1" id="KW-1133">Transmembrane helix</keyword>
<dbReference type="Proteomes" id="UP000032142">
    <property type="component" value="Unassembled WGS sequence"/>
</dbReference>
<name>A0A0B0Q1C3_GOSAR</name>
<dbReference type="AlphaFoldDB" id="A0A0B0Q1C3"/>
<evidence type="ECO:0000313" key="3">
    <source>
        <dbReference type="Proteomes" id="UP000032142"/>
    </source>
</evidence>
<keyword evidence="1" id="KW-0472">Membrane</keyword>
<dbReference type="EMBL" id="KN458744">
    <property type="protein sequence ID" value="KHG30629.1"/>
    <property type="molecule type" value="Genomic_DNA"/>
</dbReference>
<evidence type="ECO:0000256" key="1">
    <source>
        <dbReference type="SAM" id="Phobius"/>
    </source>
</evidence>